<feature type="domain" description="CoA-binding" evidence="1">
    <location>
        <begin position="10"/>
        <end position="119"/>
    </location>
</feature>
<reference evidence="2 3" key="1">
    <citation type="submission" date="2020-04" db="EMBL/GenBank/DDBJ databases">
        <authorList>
            <person name="Yin C."/>
        </authorList>
    </citation>
    <scope>NUCLEOTIDE SEQUENCE [LARGE SCALE GENOMIC DNA]</scope>
    <source>
        <strain evidence="2 3">Ae27</strain>
    </source>
</reference>
<dbReference type="EMBL" id="JABAIA010000001">
    <property type="protein sequence ID" value="NLR64155.1"/>
    <property type="molecule type" value="Genomic_DNA"/>
</dbReference>
<organism evidence="2 3">
    <name type="scientific">Chitinophaga varians</name>
    <dbReference type="NCBI Taxonomy" id="2202339"/>
    <lineage>
        <taxon>Bacteria</taxon>
        <taxon>Pseudomonadati</taxon>
        <taxon>Bacteroidota</taxon>
        <taxon>Chitinophagia</taxon>
        <taxon>Chitinophagales</taxon>
        <taxon>Chitinophagaceae</taxon>
        <taxon>Chitinophaga</taxon>
    </lineage>
</organism>
<accession>A0A847RTH2</accession>
<dbReference type="AlphaFoldDB" id="A0A847RTH2"/>
<dbReference type="RefSeq" id="WP_168870109.1">
    <property type="nucleotide sequence ID" value="NZ_JABAIA010000001.1"/>
</dbReference>
<sequence length="125" mass="14074">METTNDKKLTVVLGASPNPERYSYLAVNRLTAHGHPVVAIGKRAATIGEVPVITDHPPLEQVDTVTLYMNPILQKEYYDYILQLRPRRIIFNPGTENDELEELARQNNIVPQEACTLVLLSTGQY</sequence>
<evidence type="ECO:0000259" key="1">
    <source>
        <dbReference type="Pfam" id="PF13380"/>
    </source>
</evidence>
<evidence type="ECO:0000313" key="3">
    <source>
        <dbReference type="Proteomes" id="UP000570474"/>
    </source>
</evidence>
<dbReference type="InterPro" id="IPR036291">
    <property type="entry name" value="NAD(P)-bd_dom_sf"/>
</dbReference>
<dbReference type="InterPro" id="IPR003781">
    <property type="entry name" value="CoA-bd"/>
</dbReference>
<comment type="caution">
    <text evidence="2">The sequence shown here is derived from an EMBL/GenBank/DDBJ whole genome shotgun (WGS) entry which is preliminary data.</text>
</comment>
<name>A0A847RTH2_9BACT</name>
<proteinExistence type="predicted"/>
<protein>
    <submittedName>
        <fullName evidence="2">CoA-binding protein</fullName>
    </submittedName>
</protein>
<dbReference type="Gene3D" id="3.40.50.720">
    <property type="entry name" value="NAD(P)-binding Rossmann-like Domain"/>
    <property type="match status" value="1"/>
</dbReference>
<keyword evidence="3" id="KW-1185">Reference proteome</keyword>
<gene>
    <name evidence="2" type="ORF">HGH92_07540</name>
</gene>
<dbReference type="SUPFAM" id="SSF51735">
    <property type="entry name" value="NAD(P)-binding Rossmann-fold domains"/>
    <property type="match status" value="1"/>
</dbReference>
<evidence type="ECO:0000313" key="2">
    <source>
        <dbReference type="EMBL" id="NLR64155.1"/>
    </source>
</evidence>
<dbReference type="Pfam" id="PF13380">
    <property type="entry name" value="CoA_binding_2"/>
    <property type="match status" value="1"/>
</dbReference>
<dbReference type="Proteomes" id="UP000570474">
    <property type="component" value="Unassembled WGS sequence"/>
</dbReference>